<proteinExistence type="predicted"/>
<evidence type="ECO:0000313" key="2">
    <source>
        <dbReference type="EMBL" id="MFD1658954.1"/>
    </source>
</evidence>
<reference evidence="3" key="1">
    <citation type="journal article" date="2019" name="Int. J. Syst. Evol. Microbiol.">
        <title>The Global Catalogue of Microorganisms (GCM) 10K type strain sequencing project: providing services to taxonomists for standard genome sequencing and annotation.</title>
        <authorList>
            <consortium name="The Broad Institute Genomics Platform"/>
            <consortium name="The Broad Institute Genome Sequencing Center for Infectious Disease"/>
            <person name="Wu L."/>
            <person name="Ma J."/>
        </authorList>
    </citation>
    <scope>NUCLEOTIDE SEQUENCE [LARGE SCALE GENOMIC DNA]</scope>
    <source>
        <strain evidence="3">CGMCC 1.12470</strain>
    </source>
</reference>
<name>A0ABW4INT1_9ACTN</name>
<evidence type="ECO:0000313" key="3">
    <source>
        <dbReference type="Proteomes" id="UP001597261"/>
    </source>
</evidence>
<organism evidence="2 3">
    <name type="scientific">Streptomyces caeni</name>
    <dbReference type="NCBI Taxonomy" id="2307231"/>
    <lineage>
        <taxon>Bacteria</taxon>
        <taxon>Bacillati</taxon>
        <taxon>Actinomycetota</taxon>
        <taxon>Actinomycetes</taxon>
        <taxon>Kitasatosporales</taxon>
        <taxon>Streptomycetaceae</taxon>
        <taxon>Streptomyces</taxon>
    </lineage>
</organism>
<comment type="caution">
    <text evidence="2">The sequence shown here is derived from an EMBL/GenBank/DDBJ whole genome shotgun (WGS) entry which is preliminary data.</text>
</comment>
<accession>A0ABW4INT1</accession>
<evidence type="ECO:0008006" key="4">
    <source>
        <dbReference type="Google" id="ProtNLM"/>
    </source>
</evidence>
<protein>
    <recommendedName>
        <fullName evidence="4">Lipoprotein</fullName>
    </recommendedName>
</protein>
<feature type="signal peptide" evidence="1">
    <location>
        <begin position="1"/>
        <end position="24"/>
    </location>
</feature>
<sequence length="266" mass="26469">MRSIAVRRAALAASAATFALLVTACGGSSDDGDKAGDGKGAQAGATATATASAAPAKALTSADLEKAALTQQDVKSGTVVTKVPAKDDIAQDKVTADDAACTPLALLQTGSYVGKPAATAKRAWSDTPKKPAAGASDADAMLAAVDVAKVQLTLASYENGGAEQVMKDLTAAAGKCAGGFTYTAAGEKTKILKVTTTQAPEGADEALAVTLLVDAEDDVKMPVKAVAARKGATLVLIPAVNFASAATGEDFSFPTQILQAQLAKLG</sequence>
<feature type="chain" id="PRO_5046715327" description="Lipoprotein" evidence="1">
    <location>
        <begin position="25"/>
        <end position="266"/>
    </location>
</feature>
<dbReference type="PROSITE" id="PS51257">
    <property type="entry name" value="PROKAR_LIPOPROTEIN"/>
    <property type="match status" value="1"/>
</dbReference>
<dbReference type="Proteomes" id="UP001597261">
    <property type="component" value="Unassembled WGS sequence"/>
</dbReference>
<keyword evidence="3" id="KW-1185">Reference proteome</keyword>
<dbReference type="EMBL" id="JBHUDX010000028">
    <property type="protein sequence ID" value="MFD1658954.1"/>
    <property type="molecule type" value="Genomic_DNA"/>
</dbReference>
<keyword evidence="1" id="KW-0732">Signal</keyword>
<evidence type="ECO:0000256" key="1">
    <source>
        <dbReference type="SAM" id="SignalP"/>
    </source>
</evidence>
<dbReference type="RefSeq" id="WP_381081541.1">
    <property type="nucleotide sequence ID" value="NZ_JBHUDX010000028.1"/>
</dbReference>
<gene>
    <name evidence="2" type="ORF">ACFSL4_12230</name>
</gene>